<dbReference type="PANTHER" id="PTHR30616:SF2">
    <property type="entry name" value="PURINE NUCLEOSIDE PHOSPHORYLASE LACC1"/>
    <property type="match status" value="1"/>
</dbReference>
<evidence type="ECO:0000256" key="10">
    <source>
        <dbReference type="ARBA" id="ARBA00048968"/>
    </source>
</evidence>
<dbReference type="Pfam" id="PF02578">
    <property type="entry name" value="Cu-oxidase_4"/>
    <property type="match status" value="1"/>
</dbReference>
<dbReference type="EMBL" id="JBEPMX010000001">
    <property type="protein sequence ID" value="MET3682059.1"/>
    <property type="molecule type" value="Genomic_DNA"/>
</dbReference>
<accession>A0ABV2KRS7</accession>
<dbReference type="Gene3D" id="3.60.140.10">
    <property type="entry name" value="CNF1/YfiH-like putative cysteine hydrolases"/>
    <property type="match status" value="1"/>
</dbReference>
<comment type="catalytic activity">
    <reaction evidence="10">
        <text>adenosine + phosphate = alpha-D-ribose 1-phosphate + adenine</text>
        <dbReference type="Rhea" id="RHEA:27642"/>
        <dbReference type="ChEBI" id="CHEBI:16335"/>
        <dbReference type="ChEBI" id="CHEBI:16708"/>
        <dbReference type="ChEBI" id="CHEBI:43474"/>
        <dbReference type="ChEBI" id="CHEBI:57720"/>
        <dbReference type="EC" id="2.4.2.1"/>
    </reaction>
    <physiologicalReaction direction="left-to-right" evidence="10">
        <dbReference type="Rhea" id="RHEA:27643"/>
    </physiologicalReaction>
</comment>
<evidence type="ECO:0000256" key="6">
    <source>
        <dbReference type="ARBA" id="ARBA00022723"/>
    </source>
</evidence>
<evidence type="ECO:0000256" key="8">
    <source>
        <dbReference type="ARBA" id="ARBA00022833"/>
    </source>
</evidence>
<dbReference type="InterPro" id="IPR011324">
    <property type="entry name" value="Cytotoxic_necrot_fac-like_cat"/>
</dbReference>
<name>A0ABV2KRS7_9BACI</name>
<dbReference type="InterPro" id="IPR038371">
    <property type="entry name" value="Cu_polyphenol_OxRdtase_sf"/>
</dbReference>
<organism evidence="13 14">
    <name type="scientific">Alkalibacillus flavidus</name>
    <dbReference type="NCBI Taxonomy" id="546021"/>
    <lineage>
        <taxon>Bacteria</taxon>
        <taxon>Bacillati</taxon>
        <taxon>Bacillota</taxon>
        <taxon>Bacilli</taxon>
        <taxon>Bacillales</taxon>
        <taxon>Bacillaceae</taxon>
        <taxon>Alkalibacillus</taxon>
    </lineage>
</organism>
<dbReference type="NCBIfam" id="TIGR00726">
    <property type="entry name" value="peptidoglycan editing factor PgeF"/>
    <property type="match status" value="1"/>
</dbReference>
<evidence type="ECO:0000256" key="1">
    <source>
        <dbReference type="ARBA" id="ARBA00000553"/>
    </source>
</evidence>
<sequence length="264" mass="29930">MQEPFQDNGTAILNHMGFEPLHVNAGFTTRRGGYSQPPYHQLNMALHVDDSRDAVLANRQYISDMIGKPLDTWRCVNQVHSTTVIDLTEMRDDQTIHDQTSVDADGMITNNVNHTLATFYADCVPLYFVAPNHNWIGLAHAGWRGTVNGMGQNMVDALKQRGVSPDDIYATVGPCISQDYYEVDHHVTSHIPERFNYVLKPSQSGRWLLDLKQLNRLFLEEAGLKEDHIQVSDYCTFASSDLFYSFRRDAGQTGRMMAYLSLIE</sequence>
<dbReference type="RefSeq" id="WP_354218442.1">
    <property type="nucleotide sequence ID" value="NZ_JBEPMX010000001.1"/>
</dbReference>
<evidence type="ECO:0000256" key="9">
    <source>
        <dbReference type="ARBA" id="ARBA00047989"/>
    </source>
</evidence>
<dbReference type="InterPro" id="IPR003730">
    <property type="entry name" value="Cu_polyphenol_OxRdtase"/>
</dbReference>
<comment type="catalytic activity">
    <reaction evidence="1">
        <text>inosine + phosphate = alpha-D-ribose 1-phosphate + hypoxanthine</text>
        <dbReference type="Rhea" id="RHEA:27646"/>
        <dbReference type="ChEBI" id="CHEBI:17368"/>
        <dbReference type="ChEBI" id="CHEBI:17596"/>
        <dbReference type="ChEBI" id="CHEBI:43474"/>
        <dbReference type="ChEBI" id="CHEBI:57720"/>
        <dbReference type="EC" id="2.4.2.1"/>
    </reaction>
    <physiologicalReaction direction="left-to-right" evidence="1">
        <dbReference type="Rhea" id="RHEA:27647"/>
    </physiologicalReaction>
</comment>
<evidence type="ECO:0000256" key="11">
    <source>
        <dbReference type="ARBA" id="ARBA00049893"/>
    </source>
</evidence>
<dbReference type="PANTHER" id="PTHR30616">
    <property type="entry name" value="UNCHARACTERIZED PROTEIN YFIH"/>
    <property type="match status" value="1"/>
</dbReference>
<comment type="caution">
    <text evidence="13">The sequence shown here is derived from an EMBL/GenBank/DDBJ whole genome shotgun (WGS) entry which is preliminary data.</text>
</comment>
<keyword evidence="5" id="KW-0808">Transferase</keyword>
<comment type="similarity">
    <text evidence="4 12">Belongs to the purine nucleoside phosphorylase YfiH/LACC1 family.</text>
</comment>
<evidence type="ECO:0000256" key="2">
    <source>
        <dbReference type="ARBA" id="ARBA00001947"/>
    </source>
</evidence>
<dbReference type="CDD" id="cd16833">
    <property type="entry name" value="YfiH"/>
    <property type="match status" value="1"/>
</dbReference>
<evidence type="ECO:0000256" key="4">
    <source>
        <dbReference type="ARBA" id="ARBA00007353"/>
    </source>
</evidence>
<gene>
    <name evidence="13" type="ORF">ABID56_000138</name>
</gene>
<evidence type="ECO:0000256" key="3">
    <source>
        <dbReference type="ARBA" id="ARBA00003215"/>
    </source>
</evidence>
<keyword evidence="8" id="KW-0862">Zinc</keyword>
<evidence type="ECO:0000256" key="12">
    <source>
        <dbReference type="RuleBase" id="RU361274"/>
    </source>
</evidence>
<evidence type="ECO:0000313" key="14">
    <source>
        <dbReference type="Proteomes" id="UP001549167"/>
    </source>
</evidence>
<keyword evidence="14" id="KW-1185">Reference proteome</keyword>
<comment type="function">
    <text evidence="3">Purine nucleoside enzyme that catalyzes the phosphorolysis of adenosine and inosine nucleosides, yielding D-ribose 1-phosphate and the respective free bases, adenine and hypoxanthine. Also catalyzes the phosphorolysis of S-methyl-5'-thioadenosine into adenine and S-methyl-5-thio-alpha-D-ribose 1-phosphate. Also has adenosine deaminase activity.</text>
</comment>
<proteinExistence type="inferred from homology"/>
<evidence type="ECO:0000256" key="5">
    <source>
        <dbReference type="ARBA" id="ARBA00022679"/>
    </source>
</evidence>
<dbReference type="Proteomes" id="UP001549167">
    <property type="component" value="Unassembled WGS sequence"/>
</dbReference>
<evidence type="ECO:0000256" key="7">
    <source>
        <dbReference type="ARBA" id="ARBA00022801"/>
    </source>
</evidence>
<reference evidence="13 14" key="1">
    <citation type="submission" date="2024-06" db="EMBL/GenBank/DDBJ databases">
        <title>Genomic Encyclopedia of Type Strains, Phase IV (KMG-IV): sequencing the most valuable type-strain genomes for metagenomic binning, comparative biology and taxonomic classification.</title>
        <authorList>
            <person name="Goeker M."/>
        </authorList>
    </citation>
    <scope>NUCLEOTIDE SEQUENCE [LARGE SCALE GENOMIC DNA]</scope>
    <source>
        <strain evidence="13 14">DSM 23520</strain>
    </source>
</reference>
<dbReference type="SUPFAM" id="SSF64438">
    <property type="entry name" value="CNF1/YfiH-like putative cysteine hydrolases"/>
    <property type="match status" value="1"/>
</dbReference>
<comment type="cofactor">
    <cofactor evidence="2">
        <name>Zn(2+)</name>
        <dbReference type="ChEBI" id="CHEBI:29105"/>
    </cofactor>
</comment>
<keyword evidence="7" id="KW-0378">Hydrolase</keyword>
<evidence type="ECO:0000313" key="13">
    <source>
        <dbReference type="EMBL" id="MET3682059.1"/>
    </source>
</evidence>
<comment type="catalytic activity">
    <reaction evidence="9">
        <text>adenosine + H2O + H(+) = inosine + NH4(+)</text>
        <dbReference type="Rhea" id="RHEA:24408"/>
        <dbReference type="ChEBI" id="CHEBI:15377"/>
        <dbReference type="ChEBI" id="CHEBI:15378"/>
        <dbReference type="ChEBI" id="CHEBI:16335"/>
        <dbReference type="ChEBI" id="CHEBI:17596"/>
        <dbReference type="ChEBI" id="CHEBI:28938"/>
        <dbReference type="EC" id="3.5.4.4"/>
    </reaction>
    <physiologicalReaction direction="left-to-right" evidence="9">
        <dbReference type="Rhea" id="RHEA:24409"/>
    </physiologicalReaction>
</comment>
<protein>
    <recommendedName>
        <fullName evidence="12">Purine nucleoside phosphorylase</fullName>
    </recommendedName>
</protein>
<comment type="catalytic activity">
    <reaction evidence="11">
        <text>S-methyl-5'-thioadenosine + phosphate = 5-(methylsulfanyl)-alpha-D-ribose 1-phosphate + adenine</text>
        <dbReference type="Rhea" id="RHEA:11852"/>
        <dbReference type="ChEBI" id="CHEBI:16708"/>
        <dbReference type="ChEBI" id="CHEBI:17509"/>
        <dbReference type="ChEBI" id="CHEBI:43474"/>
        <dbReference type="ChEBI" id="CHEBI:58533"/>
        <dbReference type="EC" id="2.4.2.28"/>
    </reaction>
    <physiologicalReaction direction="left-to-right" evidence="11">
        <dbReference type="Rhea" id="RHEA:11853"/>
    </physiologicalReaction>
</comment>
<keyword evidence="6" id="KW-0479">Metal-binding</keyword>